<evidence type="ECO:0000256" key="1">
    <source>
        <dbReference type="SAM" id="MobiDB-lite"/>
    </source>
</evidence>
<dbReference type="EMBL" id="CP013002">
    <property type="protein sequence ID" value="ALL13553.1"/>
    <property type="molecule type" value="Genomic_DNA"/>
</dbReference>
<organism evidence="3 4">
    <name type="scientific">Caulobacter henricii</name>
    <dbReference type="NCBI Taxonomy" id="69395"/>
    <lineage>
        <taxon>Bacteria</taxon>
        <taxon>Pseudomonadati</taxon>
        <taxon>Pseudomonadota</taxon>
        <taxon>Alphaproteobacteria</taxon>
        <taxon>Caulobacterales</taxon>
        <taxon>Caulobacteraceae</taxon>
        <taxon>Caulobacter</taxon>
    </lineage>
</organism>
<sequence>MVQSKAASVDDFPEEVEPDRRPALDRLRAVCIDAFGADHERMAYGMPAYGDPKSPWIAFNSQKQYVALYAGQGAIERFGDRLVGASCGKGCIRWRKPEAMDFALIAEIVRYVKAHKASGCA</sequence>
<keyword evidence="4" id="KW-1185">Reference proteome</keyword>
<dbReference type="Gene3D" id="3.90.1150.200">
    <property type="match status" value="1"/>
</dbReference>
<dbReference type="OrthoDB" id="9813231at2"/>
<evidence type="ECO:0000259" key="2">
    <source>
        <dbReference type="Pfam" id="PF08818"/>
    </source>
</evidence>
<dbReference type="KEGG" id="chq:AQ619_09420"/>
<dbReference type="Proteomes" id="UP000056905">
    <property type="component" value="Chromosome"/>
</dbReference>
<dbReference type="AlphaFoldDB" id="A0A0P0P0F7"/>
<gene>
    <name evidence="3" type="ORF">AQ619_09420</name>
</gene>
<protein>
    <recommendedName>
        <fullName evidence="2">YdhG-like domain-containing protein</fullName>
    </recommendedName>
</protein>
<dbReference type="RefSeq" id="WP_062146660.1">
    <property type="nucleotide sequence ID" value="NZ_CP013002.1"/>
</dbReference>
<name>A0A0P0P0F7_9CAUL</name>
<evidence type="ECO:0000313" key="4">
    <source>
        <dbReference type="Proteomes" id="UP000056905"/>
    </source>
</evidence>
<feature type="domain" description="YdhG-like" evidence="2">
    <location>
        <begin position="20"/>
        <end position="110"/>
    </location>
</feature>
<dbReference type="InterPro" id="IPR014922">
    <property type="entry name" value="YdhG-like"/>
</dbReference>
<reference evidence="3 4" key="1">
    <citation type="submission" date="2015-10" db="EMBL/GenBank/DDBJ databases">
        <title>Conservation of the essential genome among Caulobacter and Brevundimonas species.</title>
        <authorList>
            <person name="Scott D."/>
            <person name="Ely B."/>
        </authorList>
    </citation>
    <scope>NUCLEOTIDE SEQUENCE [LARGE SCALE GENOMIC DNA]</scope>
    <source>
        <strain evidence="3 4">CB4</strain>
    </source>
</reference>
<dbReference type="STRING" id="69395.AQ619_09420"/>
<dbReference type="Pfam" id="PF08818">
    <property type="entry name" value="DUF1801"/>
    <property type="match status" value="1"/>
</dbReference>
<evidence type="ECO:0000313" key="3">
    <source>
        <dbReference type="EMBL" id="ALL13553.1"/>
    </source>
</evidence>
<feature type="region of interest" description="Disordered" evidence="1">
    <location>
        <begin position="1"/>
        <end position="20"/>
    </location>
</feature>
<proteinExistence type="predicted"/>
<dbReference type="SUPFAM" id="SSF159888">
    <property type="entry name" value="YdhG-like"/>
    <property type="match status" value="1"/>
</dbReference>
<accession>A0A0P0P0F7</accession>